<sequence length="868" mass="97739">MTHVQRFRTSHFVTHHIPTVLEESGEDNLDVDVKPKVCVVGVMPPNGSIVLNVLNKMDCEVVYSDTGADHVNDSNVTFLCWRFDDPIFFALSEADCLILGPTLILQCAGDKKIPTIEKRRPVYTQSLRGMRFSMSGFSGDEVKRCVDLIHFMNGSARGKFTHKDILVAANVTCTKYHDACSVDSTILSMDFLEFCWSKRDDENFQPRDVIDQFRLRCFVGLKIALKGFSNPHEIGKLKAMAKDNGAIIVNQVEATHVLFPDEETAIQHRRPGDKVFYVSPEWFNRSIKIGRRATEYIHPNPMPISPNKTLTANSQFTEQSANTLSAQSFQRRRALNTIADPNNSPMSAATAPSTNVASTSAASFGQVTGSSHSKSSLDNLENSGSGLLDRSADQLDGNGQLPKTKRFKVFTELLDTEQNYVDILSLIITNFKQPLESRPDDLVSRRDLNTLFSRIEPLYHVHSNILGSLKALAGRDFREWRENKLVGQVYATPKDALIDHYVSYMNSYDQAKASLDTILLDPKVASFMKELESNPACRKCSLRDMLIRPVQRLPSVILLLKELRKATDKNNPDYQWLEKAIQSVDEVLTKSNKRRQMTDQYSGFMQIANDIEGFPTTYVQSSREFIQKIDLFVLGAGGMMARLKGKVVSFFLFNDTVVVAKNRRASLHRDSTSSMGLSNSTQNLNTTTASNLTMSMSMSGNRATLARNNSFLGSFRAPQRKPYKYIDALRFSCFRLLLHTQDRGVFFMKIRDQKADEMCAFQVAGETDSRAAMVFLNELVHVIGTNTTRQLNLNDALEVLDREGGYFLDPEDLDFMRRMISQADHQEAGNALRRSHSQLRRAVSSVSIHLHRMTSRSKFNDSVSALPR</sequence>
<organism evidence="4 5">
    <name type="scientific">Bursaphelenchus xylophilus</name>
    <name type="common">Pinewood nematode worm</name>
    <name type="synonym">Aphelenchoides xylophilus</name>
    <dbReference type="NCBI Taxonomy" id="6326"/>
    <lineage>
        <taxon>Eukaryota</taxon>
        <taxon>Metazoa</taxon>
        <taxon>Ecdysozoa</taxon>
        <taxon>Nematoda</taxon>
        <taxon>Chromadorea</taxon>
        <taxon>Rhabditida</taxon>
        <taxon>Tylenchina</taxon>
        <taxon>Tylenchomorpha</taxon>
        <taxon>Aphelenchoidea</taxon>
        <taxon>Aphelenchoididae</taxon>
        <taxon>Bursaphelenchus</taxon>
    </lineage>
</organism>
<feature type="domain" description="BRCT" evidence="3">
    <location>
        <begin position="213"/>
        <end position="291"/>
    </location>
</feature>
<accession>A0A811LY04</accession>
<feature type="domain" description="DH" evidence="2">
    <location>
        <begin position="405"/>
        <end position="594"/>
    </location>
</feature>
<dbReference type="GO" id="GO:0007399">
    <property type="term" value="P:nervous system development"/>
    <property type="evidence" value="ECO:0007669"/>
    <property type="project" value="TreeGrafter"/>
</dbReference>
<evidence type="ECO:0000256" key="1">
    <source>
        <dbReference type="SAM" id="MobiDB-lite"/>
    </source>
</evidence>
<evidence type="ECO:0000313" key="4">
    <source>
        <dbReference type="EMBL" id="CAD5233300.1"/>
    </source>
</evidence>
<dbReference type="PROSITE" id="PS50172">
    <property type="entry name" value="BRCT"/>
    <property type="match status" value="1"/>
</dbReference>
<dbReference type="SUPFAM" id="SSF48065">
    <property type="entry name" value="DBL homology domain (DH-domain)"/>
    <property type="match status" value="1"/>
</dbReference>
<evidence type="ECO:0000259" key="3">
    <source>
        <dbReference type="PROSITE" id="PS50172"/>
    </source>
</evidence>
<evidence type="ECO:0000313" key="5">
    <source>
        <dbReference type="Proteomes" id="UP000659654"/>
    </source>
</evidence>
<name>A0A811LY04_BURXY</name>
<feature type="compositionally biased region" description="Polar residues" evidence="1">
    <location>
        <begin position="365"/>
        <end position="385"/>
    </location>
</feature>
<dbReference type="PANTHER" id="PTHR16777:SF2">
    <property type="entry name" value="PROTEIN ECT2"/>
    <property type="match status" value="1"/>
</dbReference>
<protein>
    <submittedName>
        <fullName evidence="4">(pine wood nematode) hypothetical protein</fullName>
    </submittedName>
</protein>
<dbReference type="GO" id="GO:0005634">
    <property type="term" value="C:nucleus"/>
    <property type="evidence" value="ECO:0007669"/>
    <property type="project" value="InterPro"/>
</dbReference>
<dbReference type="GO" id="GO:0000281">
    <property type="term" value="P:mitotic cytokinesis"/>
    <property type="evidence" value="ECO:0007669"/>
    <property type="project" value="TreeGrafter"/>
</dbReference>
<comment type="caution">
    <text evidence="4">The sequence shown here is derived from an EMBL/GenBank/DDBJ whole genome shotgun (WGS) entry which is preliminary data.</text>
</comment>
<dbReference type="EMBL" id="CAJFCV020000006">
    <property type="protein sequence ID" value="CAG9128150.1"/>
    <property type="molecule type" value="Genomic_DNA"/>
</dbReference>
<evidence type="ECO:0000259" key="2">
    <source>
        <dbReference type="PROSITE" id="PS50010"/>
    </source>
</evidence>
<dbReference type="GO" id="GO:2000431">
    <property type="term" value="P:regulation of cytokinesis, actomyosin contractile ring assembly"/>
    <property type="evidence" value="ECO:0007669"/>
    <property type="project" value="InterPro"/>
</dbReference>
<dbReference type="Proteomes" id="UP000659654">
    <property type="component" value="Unassembled WGS sequence"/>
</dbReference>
<dbReference type="Gene3D" id="1.20.900.10">
    <property type="entry name" value="Dbl homology (DH) domain"/>
    <property type="match status" value="1"/>
</dbReference>
<dbReference type="GO" id="GO:0005085">
    <property type="term" value="F:guanyl-nucleotide exchange factor activity"/>
    <property type="evidence" value="ECO:0007669"/>
    <property type="project" value="InterPro"/>
</dbReference>
<dbReference type="InterPro" id="IPR001331">
    <property type="entry name" value="GDS_CDC24_CS"/>
</dbReference>
<dbReference type="PROSITE" id="PS50010">
    <property type="entry name" value="DH_2"/>
    <property type="match status" value="1"/>
</dbReference>
<dbReference type="SMR" id="A0A811LY04"/>
<gene>
    <name evidence="4" type="ORF">BXYJ_LOCUS13391</name>
</gene>
<dbReference type="GO" id="GO:0005938">
    <property type="term" value="C:cell cortex"/>
    <property type="evidence" value="ECO:0007669"/>
    <property type="project" value="TreeGrafter"/>
</dbReference>
<dbReference type="EMBL" id="CAJFDI010000006">
    <property type="protein sequence ID" value="CAD5233300.1"/>
    <property type="molecule type" value="Genomic_DNA"/>
</dbReference>
<dbReference type="SMART" id="SM00325">
    <property type="entry name" value="RhoGEF"/>
    <property type="match status" value="1"/>
</dbReference>
<dbReference type="PANTHER" id="PTHR16777">
    <property type="entry name" value="PROTEIN ECT2"/>
    <property type="match status" value="1"/>
</dbReference>
<dbReference type="GO" id="GO:0005096">
    <property type="term" value="F:GTPase activator activity"/>
    <property type="evidence" value="ECO:0007669"/>
    <property type="project" value="InterPro"/>
</dbReference>
<dbReference type="InterPro" id="IPR001357">
    <property type="entry name" value="BRCT_dom"/>
</dbReference>
<dbReference type="Gene3D" id="3.40.50.10190">
    <property type="entry name" value="BRCT domain"/>
    <property type="match status" value="3"/>
</dbReference>
<dbReference type="Pfam" id="PF00621">
    <property type="entry name" value="RhoGEF"/>
    <property type="match status" value="1"/>
</dbReference>
<dbReference type="CDD" id="cd00160">
    <property type="entry name" value="RhoGEF"/>
    <property type="match status" value="1"/>
</dbReference>
<dbReference type="Proteomes" id="UP000582659">
    <property type="component" value="Unassembled WGS sequence"/>
</dbReference>
<dbReference type="OrthoDB" id="9997817at2759"/>
<dbReference type="InterPro" id="IPR035899">
    <property type="entry name" value="DBL_dom_sf"/>
</dbReference>
<dbReference type="InterPro" id="IPR000219">
    <property type="entry name" value="DH_dom"/>
</dbReference>
<dbReference type="SUPFAM" id="SSF52113">
    <property type="entry name" value="BRCT domain"/>
    <property type="match status" value="2"/>
</dbReference>
<keyword evidence="5" id="KW-1185">Reference proteome</keyword>
<reference evidence="4" key="1">
    <citation type="submission" date="2020-09" db="EMBL/GenBank/DDBJ databases">
        <authorList>
            <person name="Kikuchi T."/>
        </authorList>
    </citation>
    <scope>NUCLEOTIDE SEQUENCE</scope>
    <source>
        <strain evidence="4">Ka4C1</strain>
    </source>
</reference>
<proteinExistence type="predicted"/>
<dbReference type="GO" id="GO:0035556">
    <property type="term" value="P:intracellular signal transduction"/>
    <property type="evidence" value="ECO:0007669"/>
    <property type="project" value="InterPro"/>
</dbReference>
<dbReference type="PROSITE" id="PS00741">
    <property type="entry name" value="DH_1"/>
    <property type="match status" value="1"/>
</dbReference>
<dbReference type="InterPro" id="IPR036420">
    <property type="entry name" value="BRCT_dom_sf"/>
</dbReference>
<dbReference type="InterPro" id="IPR026817">
    <property type="entry name" value="Ect2"/>
</dbReference>
<dbReference type="AlphaFoldDB" id="A0A811LY04"/>
<feature type="region of interest" description="Disordered" evidence="1">
    <location>
        <begin position="365"/>
        <end position="399"/>
    </location>
</feature>